<dbReference type="GO" id="GO:0031267">
    <property type="term" value="F:small GTPase binding"/>
    <property type="evidence" value="ECO:0007669"/>
    <property type="project" value="TreeGrafter"/>
</dbReference>
<evidence type="ECO:0000256" key="1">
    <source>
        <dbReference type="ARBA" id="ARBA00022737"/>
    </source>
</evidence>
<dbReference type="Gene3D" id="1.20.1050.80">
    <property type="entry name" value="VPS9 domain"/>
    <property type="match status" value="1"/>
</dbReference>
<dbReference type="PANTHER" id="PTHR46089:SF1">
    <property type="entry name" value="ALS2 C-TERMINAL-LIKE PROTEIN"/>
    <property type="match status" value="1"/>
</dbReference>
<dbReference type="Pfam" id="PF02204">
    <property type="entry name" value="VPS9"/>
    <property type="match status" value="1"/>
</dbReference>
<dbReference type="SUPFAM" id="SSF109993">
    <property type="entry name" value="VPS9 domain"/>
    <property type="match status" value="1"/>
</dbReference>
<dbReference type="Gene3D" id="2.20.110.10">
    <property type="entry name" value="Histone H3 K4-specific methyltransferase SET7/9 N-terminal domain"/>
    <property type="match status" value="3"/>
</dbReference>
<reference evidence="4" key="1">
    <citation type="journal article" date="2013" name="Nat. Genet.">
        <title>The draft genomes of soft-shell turtle and green sea turtle yield insights into the development and evolution of the turtle-specific body plan.</title>
        <authorList>
            <person name="Wang Z."/>
            <person name="Pascual-Anaya J."/>
            <person name="Zadissa A."/>
            <person name="Li W."/>
            <person name="Niimura Y."/>
            <person name="Huang Z."/>
            <person name="Li C."/>
            <person name="White S."/>
            <person name="Xiong Z."/>
            <person name="Fang D."/>
            <person name="Wang B."/>
            <person name="Ming Y."/>
            <person name="Chen Y."/>
            <person name="Zheng Y."/>
            <person name="Kuraku S."/>
            <person name="Pignatelli M."/>
            <person name="Herrero J."/>
            <person name="Beal K."/>
            <person name="Nozawa M."/>
            <person name="Li Q."/>
            <person name="Wang J."/>
            <person name="Zhang H."/>
            <person name="Yu L."/>
            <person name="Shigenobu S."/>
            <person name="Wang J."/>
            <person name="Liu J."/>
            <person name="Flicek P."/>
            <person name="Searle S."/>
            <person name="Wang J."/>
            <person name="Kuratani S."/>
            <person name="Yin Y."/>
            <person name="Aken B."/>
            <person name="Zhang G."/>
            <person name="Irie N."/>
        </authorList>
    </citation>
    <scope>NUCLEOTIDE SEQUENCE [LARGE SCALE GENOMIC DNA]</scope>
</reference>
<organism evidence="3 4">
    <name type="scientific">Chelonia mydas</name>
    <name type="common">Green sea-turtle</name>
    <name type="synonym">Chelonia agassizi</name>
    <dbReference type="NCBI Taxonomy" id="8469"/>
    <lineage>
        <taxon>Eukaryota</taxon>
        <taxon>Metazoa</taxon>
        <taxon>Chordata</taxon>
        <taxon>Craniata</taxon>
        <taxon>Vertebrata</taxon>
        <taxon>Euteleostomi</taxon>
        <taxon>Archelosauria</taxon>
        <taxon>Testudinata</taxon>
        <taxon>Testudines</taxon>
        <taxon>Cryptodira</taxon>
        <taxon>Durocryptodira</taxon>
        <taxon>Americhelydia</taxon>
        <taxon>Chelonioidea</taxon>
        <taxon>Cheloniidae</taxon>
        <taxon>Chelonia</taxon>
    </lineage>
</organism>
<keyword evidence="1" id="KW-0677">Repeat</keyword>
<accession>M7BFV4</accession>
<dbReference type="InterPro" id="IPR051984">
    <property type="entry name" value="Alsin"/>
</dbReference>
<dbReference type="Proteomes" id="UP000031443">
    <property type="component" value="Unassembled WGS sequence"/>
</dbReference>
<dbReference type="PROSITE" id="PS51205">
    <property type="entry name" value="VPS9"/>
    <property type="match status" value="1"/>
</dbReference>
<evidence type="ECO:0000313" key="4">
    <source>
        <dbReference type="Proteomes" id="UP000031443"/>
    </source>
</evidence>
<gene>
    <name evidence="3" type="ORF">UY3_06740</name>
</gene>
<dbReference type="InterPro" id="IPR037191">
    <property type="entry name" value="VPS9_dom_sf"/>
</dbReference>
<dbReference type="SMART" id="SM00698">
    <property type="entry name" value="MORN"/>
    <property type="match status" value="5"/>
</dbReference>
<dbReference type="GO" id="GO:0031410">
    <property type="term" value="C:cytoplasmic vesicle"/>
    <property type="evidence" value="ECO:0007669"/>
    <property type="project" value="TreeGrafter"/>
</dbReference>
<dbReference type="SUPFAM" id="SSF82185">
    <property type="entry name" value="Histone H3 K4-specific methyltransferase SET7/9 N-terminal domain"/>
    <property type="match status" value="2"/>
</dbReference>
<proteinExistence type="predicted"/>
<sequence>MCTTEAAETLLRTEETFSACLARINTIVLKPLLQAEPSEQKGKDNLKLLLLLNDRFHALWDLTEENHRTLKQKFSISESLCLQDLYILWKGDLFLSIYIHEFWKTHKTALKQFLADLTSETSIPVALHTVLHKPLRDHVQQYALILTRLSKAIGKSPDRELVTSAAKQYAKLQSFISQVLDEACLTKALWKSLGHKLTDLLCVPERRLLEDSKNLPVFASVGRTDRVLLFDDILVLIQGNNCQSFDLKLVWVDGSGSEKPGSEKHTVHIVTPEEVFFLSTKETRIKAVWQWKLNQAVRQALNGKRDFPLWGEAGEGNEPPVHRFFTYAFRAEGRFKNAAYEGEWSWGKPHGKGTLKWPDGRNHVGDFKEGLEHGYGNEMVYKGYFNDNLRQGFGILENPSAEQPFKYTGQWDNDKKNGYGVLDDKDRGERYIGIWQDDHRHGQGIVVTQSGVCYQRTFHADKMVGSGILLLEDDSVYEGNFTRDLTFDGKGKLTFSNSFTLEGTFSNKSGQGLQTQGILNTSSDQQAASITKVQLGLDEFPVEKRWQGIYDQFLKFLHSGCKEEMEESFTGFHIQTSKELRKSQEYLFCQSQLGLDEFPVEKRWQGIYDQFLKFLHSGCKEEMEESFTGFHIQTSKELRKSQEYLFCQRGPEDVSGKIEDVLEDLVQHQELESLQCYLQKAFKSSLHPLGKLLKALTFAFQATYSGIGANKHLLNMAQEEVKYYAKKIWEFYRDLNAYRVILPLILPCFYPELFMLYMLYHEKEDDLYCQGIVDLSLFPDIKLLEFLDVQKHLWPLKDLTLTTNQRRSLVKDKCFLSATECLQKLITTVDPREKLEILQKTYEEIESTVSRVVERDYKLPMDDLLPLLMYVVSRAR</sequence>
<dbReference type="GO" id="GO:0016197">
    <property type="term" value="P:endosomal transport"/>
    <property type="evidence" value="ECO:0007669"/>
    <property type="project" value="TreeGrafter"/>
</dbReference>
<keyword evidence="4" id="KW-1185">Reference proteome</keyword>
<dbReference type="Pfam" id="PF25383">
    <property type="entry name" value="PH_alsin"/>
    <property type="match status" value="1"/>
</dbReference>
<dbReference type="Pfam" id="PF02493">
    <property type="entry name" value="MORN"/>
    <property type="match status" value="5"/>
</dbReference>
<dbReference type="InterPro" id="IPR003409">
    <property type="entry name" value="MORN"/>
</dbReference>
<dbReference type="InterPro" id="IPR003123">
    <property type="entry name" value="VPS9"/>
</dbReference>
<dbReference type="EMBL" id="KB526581">
    <property type="protein sequence ID" value="EMP36084.1"/>
    <property type="molecule type" value="Genomic_DNA"/>
</dbReference>
<dbReference type="GO" id="GO:0005085">
    <property type="term" value="F:guanyl-nucleotide exchange factor activity"/>
    <property type="evidence" value="ECO:0007669"/>
    <property type="project" value="TreeGrafter"/>
</dbReference>
<protein>
    <submittedName>
        <fullName evidence="3">ALS2 C-terminal-like protein</fullName>
    </submittedName>
</protein>
<dbReference type="SUPFAM" id="SSF48065">
    <property type="entry name" value="DBL homology domain (DH-domain)"/>
    <property type="match status" value="1"/>
</dbReference>
<evidence type="ECO:0000313" key="3">
    <source>
        <dbReference type="EMBL" id="EMP36084.1"/>
    </source>
</evidence>
<dbReference type="PANTHER" id="PTHR46089">
    <property type="entry name" value="ALSIN HOMOLOG"/>
    <property type="match status" value="1"/>
</dbReference>
<evidence type="ECO:0000259" key="2">
    <source>
        <dbReference type="PROSITE" id="PS51205"/>
    </source>
</evidence>
<name>M7BFV4_CHEMY</name>
<dbReference type="InterPro" id="IPR035899">
    <property type="entry name" value="DBL_dom_sf"/>
</dbReference>
<dbReference type="AlphaFoldDB" id="M7BFV4"/>
<feature type="domain" description="VPS9" evidence="2">
    <location>
        <begin position="777"/>
        <end position="876"/>
    </location>
</feature>
<dbReference type="STRING" id="8469.M7BFV4"/>
<dbReference type="InterPro" id="IPR057248">
    <property type="entry name" value="Alsin-like_PH"/>
</dbReference>